<evidence type="ECO:0000256" key="9">
    <source>
        <dbReference type="ARBA" id="ARBA00022842"/>
    </source>
</evidence>
<dbReference type="PROSITE" id="PS50880">
    <property type="entry name" value="TOPRIM"/>
    <property type="match status" value="1"/>
</dbReference>
<dbReference type="InterPro" id="IPR006171">
    <property type="entry name" value="TOPRIM_dom"/>
</dbReference>
<keyword evidence="9" id="KW-0460">Magnesium</keyword>
<comment type="caution">
    <text evidence="17">The sequence shown here is derived from an EMBL/GenBank/DDBJ whole genome shotgun (WGS) entry which is preliminary data.</text>
</comment>
<sequence length="627" mass="71845">MTKSSYVSIIIDCLMASLIPKSTIEEIRNSINIVDVIGKDVDLKKKGKYFWGICPFVSENSPSFTVDEENQRYKCYSCGRSGNVFDYVSEKKGLSFPQAVIEVARNVGIKIDSKYTENTGGHFNENELKLIELNKQASEIFTHLLLNTDLSTNALKYLLEERHLSRETIADFQLGFLPSQWSLHDFFEEKKIPVETQLESGIISQYDDGSFHDVFSNRIMFPLKDSYGNIVGFSGRTLDKNNSAKYINSKETAVFKKSKLLYHFDVAKQAAKVSQKLLLLEGYLDVIAAHKAGIDYGIASMGTSLTKDQLQLISRNTPKLTIAYDGDSAGQSATWRAIEEIKNFPHLQLEIVTIPNQKDPDEYLQRNGPDALKKIFEEDSTSINDFAFEYLKKGRNLENVGNLSDYTNDLLNFLNEHPDPIANDLTLKKLSDQFGLSRSVLDQSLKRNDIDVSKRQVGQSSRQNDNPPLKNSRNRNPLIDQEAMIERKIIVSSIYHENVFHEIEKKAKFTFHDPKNQLYYFLIKGYRSKHPGTQSIGINLMKNMTASEKDQFNHLISDQIDFYSTDNLEAIDDYLWQLNRRIPFEKQIQQIKQQIQEAINLNQNDRIKELNVKLVKLMKERAGNKHD</sequence>
<comment type="similarity">
    <text evidence="12 13">Belongs to the DnaG primase family.</text>
</comment>
<keyword evidence="6 13" id="KW-0479">Metal-binding</keyword>
<dbReference type="Gene3D" id="3.90.580.10">
    <property type="entry name" value="Zinc finger, CHC2-type domain"/>
    <property type="match status" value="1"/>
</dbReference>
<keyword evidence="11 12" id="KW-0804">Transcription</keyword>
<dbReference type="PANTHER" id="PTHR30313">
    <property type="entry name" value="DNA PRIMASE"/>
    <property type="match status" value="1"/>
</dbReference>
<dbReference type="Pfam" id="PF13155">
    <property type="entry name" value="Toprim_2"/>
    <property type="match status" value="1"/>
</dbReference>
<protein>
    <recommendedName>
        <fullName evidence="12 13">DNA primase</fullName>
        <ecNumber evidence="12">2.7.7.101</ecNumber>
    </recommendedName>
</protein>
<dbReference type="Gene3D" id="1.10.860.10">
    <property type="entry name" value="DNAb Helicase, Chain A"/>
    <property type="match status" value="1"/>
</dbReference>
<evidence type="ECO:0000256" key="8">
    <source>
        <dbReference type="ARBA" id="ARBA00022833"/>
    </source>
</evidence>
<keyword evidence="5 12" id="KW-0235">DNA replication</keyword>
<dbReference type="Gene3D" id="3.40.1360.10">
    <property type="match status" value="1"/>
</dbReference>
<dbReference type="InterPro" id="IPR006295">
    <property type="entry name" value="DNA_primase_DnaG"/>
</dbReference>
<feature type="region of interest" description="Disordered" evidence="15">
    <location>
        <begin position="451"/>
        <end position="477"/>
    </location>
</feature>
<dbReference type="Gene3D" id="3.90.980.10">
    <property type="entry name" value="DNA primase, catalytic core, N-terminal domain"/>
    <property type="match status" value="1"/>
</dbReference>
<dbReference type="PANTHER" id="PTHR30313:SF2">
    <property type="entry name" value="DNA PRIMASE"/>
    <property type="match status" value="1"/>
</dbReference>
<dbReference type="AlphaFoldDB" id="A0NJ99"/>
<keyword evidence="8 13" id="KW-0862">Zinc</keyword>
<evidence type="ECO:0000259" key="16">
    <source>
        <dbReference type="PROSITE" id="PS50880"/>
    </source>
</evidence>
<evidence type="ECO:0000256" key="13">
    <source>
        <dbReference type="PIRNR" id="PIRNR002811"/>
    </source>
</evidence>
<keyword evidence="7" id="KW-0863">Zinc-finger</keyword>
<dbReference type="Pfam" id="PF10410">
    <property type="entry name" value="DnaB_bind"/>
    <property type="match status" value="1"/>
</dbReference>
<reference evidence="17 18" key="1">
    <citation type="submission" date="2006-11" db="EMBL/GenBank/DDBJ databases">
        <authorList>
            <consortium name="Laboratoire de Microbiologie (Universite Bourgogne)"/>
            <consortium name="GENOME Express"/>
            <consortium name="UMR Oenologie Ampelologie (Universite Bordeaux 2)"/>
            <person name="Guzzo J."/>
        </authorList>
    </citation>
    <scope>NUCLEOTIDE SEQUENCE [LARGE SCALE GENOMIC DNA]</scope>
    <source>
        <strain evidence="17 18">ATCC BAA-1163</strain>
    </source>
</reference>
<evidence type="ECO:0000256" key="2">
    <source>
        <dbReference type="ARBA" id="ARBA00022515"/>
    </source>
</evidence>
<dbReference type="GO" id="GO:0003899">
    <property type="term" value="F:DNA-directed RNA polymerase activity"/>
    <property type="evidence" value="ECO:0007669"/>
    <property type="project" value="UniProtKB-UniRule"/>
</dbReference>
<evidence type="ECO:0000256" key="10">
    <source>
        <dbReference type="ARBA" id="ARBA00023125"/>
    </source>
</evidence>
<dbReference type="InterPro" id="IPR013264">
    <property type="entry name" value="DNAG_N"/>
</dbReference>
<dbReference type="InterPro" id="IPR002694">
    <property type="entry name" value="Znf_CHC2"/>
</dbReference>
<name>A0NJ99_OENOE</name>
<evidence type="ECO:0000256" key="15">
    <source>
        <dbReference type="SAM" id="MobiDB-lite"/>
    </source>
</evidence>
<dbReference type="NCBIfam" id="TIGR01391">
    <property type="entry name" value="dnaG"/>
    <property type="match status" value="1"/>
</dbReference>
<dbReference type="SUPFAM" id="SSF57783">
    <property type="entry name" value="Zinc beta-ribbon"/>
    <property type="match status" value="1"/>
</dbReference>
<dbReference type="SMART" id="SM00400">
    <property type="entry name" value="ZnF_CHCC"/>
    <property type="match status" value="1"/>
</dbReference>
<dbReference type="EMBL" id="AAUV01000051">
    <property type="protein sequence ID" value="EAV39431.1"/>
    <property type="molecule type" value="Genomic_DNA"/>
</dbReference>
<evidence type="ECO:0000256" key="14">
    <source>
        <dbReference type="SAM" id="Coils"/>
    </source>
</evidence>
<dbReference type="FunFam" id="3.90.580.10:FF:000001">
    <property type="entry name" value="DNA primase"/>
    <property type="match status" value="1"/>
</dbReference>
<gene>
    <name evidence="12 17" type="primary">dnaG</name>
    <name evidence="17" type="ORF">OENOO_56034</name>
</gene>
<dbReference type="InterPro" id="IPR019475">
    <property type="entry name" value="DNA_primase_DnaB-bd"/>
</dbReference>
<evidence type="ECO:0000256" key="1">
    <source>
        <dbReference type="ARBA" id="ARBA00022478"/>
    </source>
</evidence>
<dbReference type="GO" id="GO:0003677">
    <property type="term" value="F:DNA binding"/>
    <property type="evidence" value="ECO:0007669"/>
    <property type="project" value="UniProtKB-KW"/>
</dbReference>
<dbReference type="GO" id="GO:0005737">
    <property type="term" value="C:cytoplasm"/>
    <property type="evidence" value="ECO:0007669"/>
    <property type="project" value="TreeGrafter"/>
</dbReference>
<dbReference type="SMART" id="SM00493">
    <property type="entry name" value="TOPRIM"/>
    <property type="match status" value="1"/>
</dbReference>
<dbReference type="SUPFAM" id="SSF56731">
    <property type="entry name" value="DNA primase core"/>
    <property type="match status" value="1"/>
</dbReference>
<dbReference type="GO" id="GO:0000428">
    <property type="term" value="C:DNA-directed RNA polymerase complex"/>
    <property type="evidence" value="ECO:0007669"/>
    <property type="project" value="UniProtKB-KW"/>
</dbReference>
<evidence type="ECO:0000256" key="3">
    <source>
        <dbReference type="ARBA" id="ARBA00022679"/>
    </source>
</evidence>
<keyword evidence="10 12" id="KW-0238">DNA-binding</keyword>
<comment type="function">
    <text evidence="12 13">RNA polymerase that catalyzes the synthesis of short RNA molecules used as primers for DNA polymerase during DNA replication.</text>
</comment>
<evidence type="ECO:0000256" key="6">
    <source>
        <dbReference type="ARBA" id="ARBA00022723"/>
    </source>
</evidence>
<dbReference type="InterPro" id="IPR050219">
    <property type="entry name" value="DnaG_primase"/>
</dbReference>
<evidence type="ECO:0000313" key="17">
    <source>
        <dbReference type="EMBL" id="EAV39431.1"/>
    </source>
</evidence>
<dbReference type="EC" id="2.7.7.101" evidence="12"/>
<comment type="caution">
    <text evidence="12">Lacks conserved residue(s) required for the propagation of feature annotation.</text>
</comment>
<dbReference type="InterPro" id="IPR016136">
    <property type="entry name" value="DNA_helicase_N/primase_C"/>
</dbReference>
<evidence type="ECO:0000256" key="5">
    <source>
        <dbReference type="ARBA" id="ARBA00022705"/>
    </source>
</evidence>
<keyword evidence="14" id="KW-0175">Coiled coil</keyword>
<comment type="catalytic activity">
    <reaction evidence="12">
        <text>ssDNA + n NTP = ssDNA/pppN(pN)n-1 hybrid + (n-1) diphosphate.</text>
        <dbReference type="EC" id="2.7.7.101"/>
    </reaction>
</comment>
<evidence type="ECO:0000256" key="4">
    <source>
        <dbReference type="ARBA" id="ARBA00022695"/>
    </source>
</evidence>
<evidence type="ECO:0000256" key="12">
    <source>
        <dbReference type="HAMAP-Rule" id="MF_00974"/>
    </source>
</evidence>
<dbReference type="GO" id="GO:1990077">
    <property type="term" value="C:primosome complex"/>
    <property type="evidence" value="ECO:0007669"/>
    <property type="project" value="UniProtKB-KW"/>
</dbReference>
<proteinExistence type="inferred from homology"/>
<keyword evidence="4 12" id="KW-0548">Nucleotidyltransferase</keyword>
<keyword evidence="2 12" id="KW-0639">Primosome</keyword>
<dbReference type="InterPro" id="IPR037068">
    <property type="entry name" value="DNA_primase_core_N_sf"/>
</dbReference>
<dbReference type="InterPro" id="IPR034151">
    <property type="entry name" value="TOPRIM_DnaG_bac"/>
</dbReference>
<comment type="cofactor">
    <cofactor evidence="13">
        <name>Zn(2+)</name>
        <dbReference type="ChEBI" id="CHEBI:29105"/>
    </cofactor>
    <text evidence="13">Binds 1 zinc ion per monomer.</text>
</comment>
<keyword evidence="1 12" id="KW-0240">DNA-directed RNA polymerase</keyword>
<evidence type="ECO:0000256" key="11">
    <source>
        <dbReference type="ARBA" id="ARBA00023163"/>
    </source>
</evidence>
<feature type="compositionally biased region" description="Polar residues" evidence="15">
    <location>
        <begin position="456"/>
        <end position="475"/>
    </location>
</feature>
<dbReference type="HAMAP" id="MF_00974">
    <property type="entry name" value="DNA_primase_DnaG"/>
    <property type="match status" value="1"/>
</dbReference>
<dbReference type="CDD" id="cd03364">
    <property type="entry name" value="TOPRIM_DnaG_primases"/>
    <property type="match status" value="1"/>
</dbReference>
<evidence type="ECO:0000313" key="18">
    <source>
        <dbReference type="Proteomes" id="UP000003346"/>
    </source>
</evidence>
<dbReference type="Proteomes" id="UP000003346">
    <property type="component" value="Unassembled WGS sequence"/>
</dbReference>
<accession>A0NJ99</accession>
<dbReference type="Pfam" id="PF01807">
    <property type="entry name" value="Zn_ribbon_DnaG"/>
    <property type="match status" value="1"/>
</dbReference>
<dbReference type="HOGENOM" id="CLU_013501_3_2_9"/>
<organism evidence="17 18">
    <name type="scientific">Oenococcus oeni ATCC BAA-1163</name>
    <dbReference type="NCBI Taxonomy" id="379360"/>
    <lineage>
        <taxon>Bacteria</taxon>
        <taxon>Bacillati</taxon>
        <taxon>Bacillota</taxon>
        <taxon>Bacilli</taxon>
        <taxon>Lactobacillales</taxon>
        <taxon>Lactobacillaceae</taxon>
        <taxon>Oenococcus</taxon>
    </lineage>
</organism>
<evidence type="ECO:0000256" key="7">
    <source>
        <dbReference type="ARBA" id="ARBA00022771"/>
    </source>
</evidence>
<comment type="subunit">
    <text evidence="12">Monomer. Interacts with DnaB.</text>
</comment>
<dbReference type="PIRSF" id="PIRSF002811">
    <property type="entry name" value="DnaG"/>
    <property type="match status" value="1"/>
</dbReference>
<dbReference type="GO" id="GO:0006269">
    <property type="term" value="P:DNA replication, synthesis of primer"/>
    <property type="evidence" value="ECO:0007669"/>
    <property type="project" value="UniProtKB-UniRule"/>
</dbReference>
<dbReference type="GO" id="GO:0008270">
    <property type="term" value="F:zinc ion binding"/>
    <property type="evidence" value="ECO:0007669"/>
    <property type="project" value="UniProtKB-KW"/>
</dbReference>
<feature type="domain" description="Toprim" evidence="16">
    <location>
        <begin position="275"/>
        <end position="355"/>
    </location>
</feature>
<keyword evidence="3 12" id="KW-0808">Transferase</keyword>
<dbReference type="InterPro" id="IPR030846">
    <property type="entry name" value="DnaG_bac"/>
</dbReference>
<dbReference type="Pfam" id="PF08275">
    <property type="entry name" value="DNAG_N"/>
    <property type="match status" value="1"/>
</dbReference>
<feature type="coiled-coil region" evidence="14">
    <location>
        <begin position="584"/>
        <end position="620"/>
    </location>
</feature>
<dbReference type="InterPro" id="IPR036977">
    <property type="entry name" value="DNA_primase_Znf_CHC2"/>
</dbReference>